<dbReference type="Pfam" id="PF23357">
    <property type="entry name" value="DUF7088"/>
    <property type="match status" value="1"/>
</dbReference>
<keyword evidence="2" id="KW-1133">Transmembrane helix</keyword>
<evidence type="ECO:0000313" key="6">
    <source>
        <dbReference type="Proteomes" id="UP001595444"/>
    </source>
</evidence>
<dbReference type="RefSeq" id="WP_194214973.1">
    <property type="nucleotide sequence ID" value="NZ_CP061205.1"/>
</dbReference>
<evidence type="ECO:0000259" key="3">
    <source>
        <dbReference type="Pfam" id="PF09822"/>
    </source>
</evidence>
<keyword evidence="6" id="KW-1185">Reference proteome</keyword>
<feature type="domain" description="DUF7088" evidence="4">
    <location>
        <begin position="46"/>
        <end position="136"/>
    </location>
</feature>
<feature type="transmembrane region" description="Helical" evidence="2">
    <location>
        <begin position="591"/>
        <end position="614"/>
    </location>
</feature>
<dbReference type="EMBL" id="JBHRSL010000001">
    <property type="protein sequence ID" value="MFC3050599.1"/>
    <property type="molecule type" value="Genomic_DNA"/>
</dbReference>
<evidence type="ECO:0000259" key="4">
    <source>
        <dbReference type="Pfam" id="PF23357"/>
    </source>
</evidence>
<gene>
    <name evidence="5" type="ORF">ACFOKA_01640</name>
</gene>
<dbReference type="Proteomes" id="UP001595444">
    <property type="component" value="Unassembled WGS sequence"/>
</dbReference>
<sequence length="621" mass="67468">MAKPSLFKGLLNRPAGQITMAVILFLALTVLADRFLRGWQLDLTADNLYTLSDGTETLLASLDEPVVLEYYFSRNLAAPYGQLLGYGKRVEDTLRAVVAASDGMVKLSVIDPEPFSEAEDDAVAAGLKGVPMADGSTLYMGLKASNSLDGEAVIPFFTTEREKFLEYDLVKLIAGFNTATKKNLTLLTSLPMQFGPGGAEAMMSGRAQPYVLYEQLSEFFNLQEIAEDFSEIPAETDVLMVVHPPALNDDQLFLIDQYVLKGGRALIFLDPHAEAANPRAYAPSASTLGPLLGAWGVAMPEGKVVGDAALAQRVQMGGLGPDSVKDYVFWLGINHEFMTDDDIVTGSIDNLNFATSGVLEQLDGATTQFQPLVTTSAASMLFDASRAVGMPEPDRLLKDLKPTGISYTLSARVSGPAKTAFSDKAAADAGPVNNPSVSEGDINIVLTADTDIFDDRFWVQLQELLGQRIVVPIAGNGSFILNLAEHIVGSEALLGLRGRGIAKRPFTVVDSLRREAETKYLAEEEALQKQLQNTEMRISELEAQEPEGGAILSTEQEAEIEGFRGQLLETRKALREVNRSLRAEIVGLGKWLAFINIALVPVLIILIVLIRLWLLRRRTAE</sequence>
<comment type="caution">
    <text evidence="5">The sequence shown here is derived from an EMBL/GenBank/DDBJ whole genome shotgun (WGS) entry which is preliminary data.</text>
</comment>
<keyword evidence="1" id="KW-0175">Coiled coil</keyword>
<evidence type="ECO:0000256" key="1">
    <source>
        <dbReference type="SAM" id="Coils"/>
    </source>
</evidence>
<proteinExistence type="predicted"/>
<feature type="domain" description="ABC-type uncharacterised transport system" evidence="3">
    <location>
        <begin position="191"/>
        <end position="482"/>
    </location>
</feature>
<accession>A0ABV7D0C2</accession>
<dbReference type="InterPro" id="IPR055396">
    <property type="entry name" value="DUF7088"/>
</dbReference>
<evidence type="ECO:0000256" key="2">
    <source>
        <dbReference type="SAM" id="Phobius"/>
    </source>
</evidence>
<keyword evidence="2" id="KW-0812">Transmembrane</keyword>
<protein>
    <submittedName>
        <fullName evidence="5">GldG family protein</fullName>
    </submittedName>
</protein>
<keyword evidence="2" id="KW-0472">Membrane</keyword>
<organism evidence="5 6">
    <name type="scientific">Kordiimonas pumila</name>
    <dbReference type="NCBI Taxonomy" id="2161677"/>
    <lineage>
        <taxon>Bacteria</taxon>
        <taxon>Pseudomonadati</taxon>
        <taxon>Pseudomonadota</taxon>
        <taxon>Alphaproteobacteria</taxon>
        <taxon>Kordiimonadales</taxon>
        <taxon>Kordiimonadaceae</taxon>
        <taxon>Kordiimonas</taxon>
    </lineage>
</organism>
<feature type="coiled-coil region" evidence="1">
    <location>
        <begin position="513"/>
        <end position="544"/>
    </location>
</feature>
<dbReference type="Pfam" id="PF09822">
    <property type="entry name" value="ABC_transp_aux"/>
    <property type="match status" value="1"/>
</dbReference>
<dbReference type="InterPro" id="IPR019196">
    <property type="entry name" value="ABC_transp_unknown"/>
</dbReference>
<reference evidence="6" key="1">
    <citation type="journal article" date="2019" name="Int. J. Syst. Evol. Microbiol.">
        <title>The Global Catalogue of Microorganisms (GCM) 10K type strain sequencing project: providing services to taxonomists for standard genome sequencing and annotation.</title>
        <authorList>
            <consortium name="The Broad Institute Genomics Platform"/>
            <consortium name="The Broad Institute Genome Sequencing Center for Infectious Disease"/>
            <person name="Wu L."/>
            <person name="Ma J."/>
        </authorList>
    </citation>
    <scope>NUCLEOTIDE SEQUENCE [LARGE SCALE GENOMIC DNA]</scope>
    <source>
        <strain evidence="6">KCTC 62164</strain>
    </source>
</reference>
<name>A0ABV7D0C2_9PROT</name>
<evidence type="ECO:0000313" key="5">
    <source>
        <dbReference type="EMBL" id="MFC3050599.1"/>
    </source>
</evidence>